<name>A0A6P2S3Y5_BURL3</name>
<dbReference type="EMBL" id="CABVPW010000048">
    <property type="protein sequence ID" value="VWC40864.1"/>
    <property type="molecule type" value="Genomic_DNA"/>
</dbReference>
<protein>
    <submittedName>
        <fullName evidence="1">Uncharacterized protein</fullName>
    </submittedName>
</protein>
<gene>
    <name evidence="1" type="ORF">BLA23254_06959</name>
</gene>
<sequence>MCSRSLALNARASWALYTCALLAGDARAEELKLDAQIFAQESGIDSFVEKSGLPLFLRDVPALAAEWDRGWKLWSDIREYA</sequence>
<dbReference type="Proteomes" id="UP000494218">
    <property type="component" value="Unassembled WGS sequence"/>
</dbReference>
<reference evidence="1 2" key="1">
    <citation type="submission" date="2019-09" db="EMBL/GenBank/DDBJ databases">
        <authorList>
            <person name="Depoorter E."/>
        </authorList>
    </citation>
    <scope>NUCLEOTIDE SEQUENCE [LARGE SCALE GENOMIC DNA]</scope>
    <source>
        <strain evidence="1">LMG 23254</strain>
    </source>
</reference>
<proteinExistence type="predicted"/>
<evidence type="ECO:0000313" key="1">
    <source>
        <dbReference type="EMBL" id="VWC40864.1"/>
    </source>
</evidence>
<dbReference type="AlphaFoldDB" id="A0A6P2S3Y5"/>
<evidence type="ECO:0000313" key="2">
    <source>
        <dbReference type="Proteomes" id="UP000494218"/>
    </source>
</evidence>
<accession>A0A6P2S3Y5</accession>
<organism evidence="1 2">
    <name type="scientific">Burkholderia lata (strain ATCC 17760 / DSM 23089 / LMG 22485 / NCIMB 9086 / R18194 / 383)</name>
    <dbReference type="NCBI Taxonomy" id="482957"/>
    <lineage>
        <taxon>Bacteria</taxon>
        <taxon>Pseudomonadati</taxon>
        <taxon>Pseudomonadota</taxon>
        <taxon>Betaproteobacteria</taxon>
        <taxon>Burkholderiales</taxon>
        <taxon>Burkholderiaceae</taxon>
        <taxon>Burkholderia</taxon>
        <taxon>Burkholderia cepacia complex</taxon>
    </lineage>
</organism>